<dbReference type="Pfam" id="PF14310">
    <property type="entry name" value="Fn3-like"/>
    <property type="match status" value="1"/>
</dbReference>
<reference evidence="17" key="1">
    <citation type="submission" date="2022-10" db="EMBL/GenBank/DDBJ databases">
        <title>Determination and structural analysis of whole genome sequence of Sarocladium strictum F4-1.</title>
        <authorList>
            <person name="Hu L."/>
            <person name="Jiang Y."/>
        </authorList>
    </citation>
    <scope>NUCLEOTIDE SEQUENCE</scope>
    <source>
        <strain evidence="17">F4-1</strain>
    </source>
</reference>
<evidence type="ECO:0000256" key="12">
    <source>
        <dbReference type="ARBA" id="ARBA00083231"/>
    </source>
</evidence>
<evidence type="ECO:0000256" key="1">
    <source>
        <dbReference type="ARBA" id="ARBA00000448"/>
    </source>
</evidence>
<keyword evidence="5" id="KW-0378">Hydrolase</keyword>
<dbReference type="InterPro" id="IPR001764">
    <property type="entry name" value="Glyco_hydro_3_N"/>
</dbReference>
<dbReference type="SUPFAM" id="SSF52279">
    <property type="entry name" value="Beta-D-glucan exohydrolase, C-terminal domain"/>
    <property type="match status" value="1"/>
</dbReference>
<name>A0AA39L9H8_SARSR</name>
<evidence type="ECO:0000256" key="2">
    <source>
        <dbReference type="ARBA" id="ARBA00004987"/>
    </source>
</evidence>
<dbReference type="EC" id="3.2.1.21" evidence="4"/>
<evidence type="ECO:0000256" key="11">
    <source>
        <dbReference type="ARBA" id="ARBA00078013"/>
    </source>
</evidence>
<keyword evidence="6" id="KW-0325">Glycoprotein</keyword>
<evidence type="ECO:0000256" key="9">
    <source>
        <dbReference type="ARBA" id="ARBA00023326"/>
    </source>
</evidence>
<dbReference type="InterPro" id="IPR036962">
    <property type="entry name" value="Glyco_hydro_3_N_sf"/>
</dbReference>
<evidence type="ECO:0000313" key="18">
    <source>
        <dbReference type="Proteomes" id="UP001175261"/>
    </source>
</evidence>
<proteinExistence type="inferred from homology"/>
<keyword evidence="15" id="KW-0732">Signal</keyword>
<dbReference type="PRINTS" id="PR00133">
    <property type="entry name" value="GLHYDRLASE3"/>
</dbReference>
<dbReference type="InterPro" id="IPR050288">
    <property type="entry name" value="Cellulose_deg_GH3"/>
</dbReference>
<keyword evidence="7" id="KW-0119">Carbohydrate metabolism</keyword>
<keyword evidence="9" id="KW-0624">Polysaccharide degradation</keyword>
<dbReference type="PANTHER" id="PTHR42715:SF29">
    <property type="entry name" value="BETA-GLUCOSIDASE A-RELATED"/>
    <property type="match status" value="1"/>
</dbReference>
<protein>
    <recommendedName>
        <fullName evidence="10">Beta-glucosidase cel3A</fullName>
        <ecNumber evidence="4">3.2.1.21</ecNumber>
    </recommendedName>
    <alternativeName>
        <fullName evidence="11">Beta-D-glucoside glucohydrolase cel3A</fullName>
    </alternativeName>
    <alternativeName>
        <fullName evidence="13">Cellobiase cel3A</fullName>
    </alternativeName>
    <alternativeName>
        <fullName evidence="12">Gentiobiase cel3A</fullName>
    </alternativeName>
</protein>
<evidence type="ECO:0000256" key="15">
    <source>
        <dbReference type="SAM" id="SignalP"/>
    </source>
</evidence>
<dbReference type="InterPro" id="IPR036881">
    <property type="entry name" value="Glyco_hydro_3_C_sf"/>
</dbReference>
<comment type="catalytic activity">
    <reaction evidence="1">
        <text>Hydrolysis of terminal, non-reducing beta-D-glucosyl residues with release of beta-D-glucose.</text>
        <dbReference type="EC" id="3.2.1.21"/>
    </reaction>
</comment>
<dbReference type="Pfam" id="PF01915">
    <property type="entry name" value="Glyco_hydro_3_C"/>
    <property type="match status" value="1"/>
</dbReference>
<gene>
    <name evidence="17" type="ORF">NLU13_2605</name>
</gene>
<evidence type="ECO:0000256" key="4">
    <source>
        <dbReference type="ARBA" id="ARBA00012744"/>
    </source>
</evidence>
<dbReference type="Gene3D" id="3.20.20.300">
    <property type="entry name" value="Glycoside hydrolase, family 3, N-terminal domain"/>
    <property type="match status" value="1"/>
</dbReference>
<dbReference type="EMBL" id="JAPDFR010000002">
    <property type="protein sequence ID" value="KAK0389028.1"/>
    <property type="molecule type" value="Genomic_DNA"/>
</dbReference>
<evidence type="ECO:0000313" key="17">
    <source>
        <dbReference type="EMBL" id="KAK0389028.1"/>
    </source>
</evidence>
<dbReference type="SUPFAM" id="SSF51445">
    <property type="entry name" value="(Trans)glycosidases"/>
    <property type="match status" value="1"/>
</dbReference>
<feature type="chain" id="PRO_5041457941" description="Beta-glucosidase cel3A" evidence="15">
    <location>
        <begin position="19"/>
        <end position="875"/>
    </location>
</feature>
<evidence type="ECO:0000256" key="5">
    <source>
        <dbReference type="ARBA" id="ARBA00022801"/>
    </source>
</evidence>
<feature type="domain" description="Fibronectin type III-like" evidence="16">
    <location>
        <begin position="796"/>
        <end position="865"/>
    </location>
</feature>
<feature type="region of interest" description="Disordered" evidence="14">
    <location>
        <begin position="734"/>
        <end position="770"/>
    </location>
</feature>
<evidence type="ECO:0000256" key="13">
    <source>
        <dbReference type="ARBA" id="ARBA00083611"/>
    </source>
</evidence>
<dbReference type="SMART" id="SM01217">
    <property type="entry name" value="Fn3_like"/>
    <property type="match status" value="1"/>
</dbReference>
<dbReference type="InterPro" id="IPR017853">
    <property type="entry name" value="GH"/>
</dbReference>
<dbReference type="AlphaFoldDB" id="A0AA39L9H8"/>
<comment type="similarity">
    <text evidence="3">Belongs to the glycosyl hydrolase 3 family.</text>
</comment>
<dbReference type="FunFam" id="3.20.20.300:FF:000002">
    <property type="entry name" value="Probable beta-glucosidase"/>
    <property type="match status" value="1"/>
</dbReference>
<keyword evidence="8" id="KW-0326">Glycosidase</keyword>
<comment type="pathway">
    <text evidence="2">Glycan metabolism; cellulose degradation.</text>
</comment>
<sequence length="875" mass="95683">MKVSTLVAGALLVAGGESFRIDKRHNGTDPNLAYSPPVYPSPWMDPEANGWQEAYAKARDFVSQLTLPEKVNLTTGVGWMGERCVGNVGSIPRMGLRGLCMQDGPLGIRFKDYATAFPVGMTAAASWSRNLWRDRGKRLGRTHYQSGVDVQLGPAAGPLGRNPTGGRNWEGFSVDPYLSGIAFADVITGIQSEGVVATAKHWLGNEQERFRQAGEARGYGFNISESMSTNMDDKTLHEVYAWPFQDAVHAGVGAFMCSYQQLNNSYGCQNSKLMNGILKDEYGFQGFVMSDWQAQHAGVSTAAAGLDMTMPGDTTFNSGLSFWGGNLTLAVVNGTVPEWRIDDMAMRIMAAFFKVGRTVGNQPEINFSSWTQDTFGPANMAAGENIEQINYHVDVREDHAYHVRESGAKGTVILKNNGVLPLKKPKFIAVVGEDAGPNSHGPNGCSDRGCADGTLAMGWGSGSVEFPYLVTPDSAIQAQALQDGSRYESILDNYDWEKISQLVARPNATAIVFAYAGAGEGYINVEGNEGDRQNMTLWRSGNELIKNISAINPNTVVVLHTMGPVEVDEWYDNPNVTAILWAGAPGQESGNSLVDILYGKQSPGRTVFTWGRAHEDYGVDWLREANNGNGAPQDDFEEGAFIDYRHFDRDYPPGSEKAPIYEFGYGLSWSTFDFSNLQVEKRNVQPYKPTTGQTIAAPVLGNFSTDLADYTFPSDVRYLYQFIYPWLNTSSSGEEASADPHYGQTAEEFLPPGATDGSPQLRHPASGPNGGNSQLWDIVYTITATVTNTGSVMDDAIPQLYLSHGGEGEPVRVLRGFERVERINPGESRTVRMELTRRDISNWDTVSQNWVVTPFEKTIWVGSSSRNLALSSVLP</sequence>
<dbReference type="Gene3D" id="2.60.40.10">
    <property type="entry name" value="Immunoglobulins"/>
    <property type="match status" value="1"/>
</dbReference>
<evidence type="ECO:0000256" key="3">
    <source>
        <dbReference type="ARBA" id="ARBA00005336"/>
    </source>
</evidence>
<evidence type="ECO:0000256" key="7">
    <source>
        <dbReference type="ARBA" id="ARBA00023277"/>
    </source>
</evidence>
<dbReference type="GO" id="GO:0009251">
    <property type="term" value="P:glucan catabolic process"/>
    <property type="evidence" value="ECO:0007669"/>
    <property type="project" value="TreeGrafter"/>
</dbReference>
<organism evidence="17 18">
    <name type="scientific">Sarocladium strictum</name>
    <name type="common">Black bundle disease fungus</name>
    <name type="synonym">Acremonium strictum</name>
    <dbReference type="NCBI Taxonomy" id="5046"/>
    <lineage>
        <taxon>Eukaryota</taxon>
        <taxon>Fungi</taxon>
        <taxon>Dikarya</taxon>
        <taxon>Ascomycota</taxon>
        <taxon>Pezizomycotina</taxon>
        <taxon>Sordariomycetes</taxon>
        <taxon>Hypocreomycetidae</taxon>
        <taxon>Hypocreales</taxon>
        <taxon>Sarocladiaceae</taxon>
        <taxon>Sarocladium</taxon>
    </lineage>
</organism>
<evidence type="ECO:0000256" key="10">
    <source>
        <dbReference type="ARBA" id="ARBA00070030"/>
    </source>
</evidence>
<dbReference type="Pfam" id="PF00933">
    <property type="entry name" value="Glyco_hydro_3"/>
    <property type="match status" value="1"/>
</dbReference>
<dbReference type="InterPro" id="IPR002772">
    <property type="entry name" value="Glyco_hydro_3_C"/>
</dbReference>
<dbReference type="Proteomes" id="UP001175261">
    <property type="component" value="Unassembled WGS sequence"/>
</dbReference>
<evidence type="ECO:0000259" key="16">
    <source>
        <dbReference type="SMART" id="SM01217"/>
    </source>
</evidence>
<dbReference type="GO" id="GO:0008422">
    <property type="term" value="F:beta-glucosidase activity"/>
    <property type="evidence" value="ECO:0007669"/>
    <property type="project" value="UniProtKB-EC"/>
</dbReference>
<dbReference type="PANTHER" id="PTHR42715">
    <property type="entry name" value="BETA-GLUCOSIDASE"/>
    <property type="match status" value="1"/>
</dbReference>
<dbReference type="InterPro" id="IPR026891">
    <property type="entry name" value="Fn3-like"/>
</dbReference>
<evidence type="ECO:0000256" key="14">
    <source>
        <dbReference type="SAM" id="MobiDB-lite"/>
    </source>
</evidence>
<evidence type="ECO:0000256" key="8">
    <source>
        <dbReference type="ARBA" id="ARBA00023295"/>
    </source>
</evidence>
<comment type="caution">
    <text evidence="17">The sequence shown here is derived from an EMBL/GenBank/DDBJ whole genome shotgun (WGS) entry which is preliminary data.</text>
</comment>
<evidence type="ECO:0000256" key="6">
    <source>
        <dbReference type="ARBA" id="ARBA00023180"/>
    </source>
</evidence>
<dbReference type="FunFam" id="3.40.50.1700:FF:000003">
    <property type="entry name" value="Probable beta-glucosidase"/>
    <property type="match status" value="1"/>
</dbReference>
<keyword evidence="18" id="KW-1185">Reference proteome</keyword>
<dbReference type="InterPro" id="IPR013783">
    <property type="entry name" value="Ig-like_fold"/>
</dbReference>
<feature type="signal peptide" evidence="15">
    <location>
        <begin position="1"/>
        <end position="18"/>
    </location>
</feature>
<accession>A0AA39L9H8</accession>
<dbReference type="Gene3D" id="3.40.50.1700">
    <property type="entry name" value="Glycoside hydrolase family 3 C-terminal domain"/>
    <property type="match status" value="1"/>
</dbReference>